<reference evidence="1" key="1">
    <citation type="submission" date="2020-08" db="EMBL/GenBank/DDBJ databases">
        <title>Multicomponent nature underlies the extraordinary mechanical properties of spider dragline silk.</title>
        <authorList>
            <person name="Kono N."/>
            <person name="Nakamura H."/>
            <person name="Mori M."/>
            <person name="Yoshida Y."/>
            <person name="Ohtoshi R."/>
            <person name="Malay A.D."/>
            <person name="Moran D.A.P."/>
            <person name="Tomita M."/>
            <person name="Numata K."/>
            <person name="Arakawa K."/>
        </authorList>
    </citation>
    <scope>NUCLEOTIDE SEQUENCE</scope>
</reference>
<sequence length="106" mass="11898">MCLTIESTICRPQRNLAHPFCSSVLDAQNKSSSAAGSLRFPVILSWTNMKNACLHFWDNPIHKYPFGEELDTPSLAEKMSSNTDQLLERKGESLTSDQKETLVIIL</sequence>
<dbReference type="AlphaFoldDB" id="A0A8X6PR98"/>
<proteinExistence type="predicted"/>
<gene>
    <name evidence="1" type="ORF">NPIL_671091</name>
</gene>
<name>A0A8X6PR98_NEPPI</name>
<organism evidence="1 2">
    <name type="scientific">Nephila pilipes</name>
    <name type="common">Giant wood spider</name>
    <name type="synonym">Nephila maculata</name>
    <dbReference type="NCBI Taxonomy" id="299642"/>
    <lineage>
        <taxon>Eukaryota</taxon>
        <taxon>Metazoa</taxon>
        <taxon>Ecdysozoa</taxon>
        <taxon>Arthropoda</taxon>
        <taxon>Chelicerata</taxon>
        <taxon>Arachnida</taxon>
        <taxon>Araneae</taxon>
        <taxon>Araneomorphae</taxon>
        <taxon>Entelegynae</taxon>
        <taxon>Araneoidea</taxon>
        <taxon>Nephilidae</taxon>
        <taxon>Nephila</taxon>
    </lineage>
</organism>
<evidence type="ECO:0000313" key="2">
    <source>
        <dbReference type="Proteomes" id="UP000887013"/>
    </source>
</evidence>
<evidence type="ECO:0000313" key="1">
    <source>
        <dbReference type="EMBL" id="GFT81053.1"/>
    </source>
</evidence>
<accession>A0A8X6PR98</accession>
<comment type="caution">
    <text evidence="1">The sequence shown here is derived from an EMBL/GenBank/DDBJ whole genome shotgun (WGS) entry which is preliminary data.</text>
</comment>
<protein>
    <submittedName>
        <fullName evidence="1">Uncharacterized protein</fullName>
    </submittedName>
</protein>
<keyword evidence="2" id="KW-1185">Reference proteome</keyword>
<dbReference type="EMBL" id="BMAW01118679">
    <property type="protein sequence ID" value="GFT81053.1"/>
    <property type="molecule type" value="Genomic_DNA"/>
</dbReference>
<dbReference type="Proteomes" id="UP000887013">
    <property type="component" value="Unassembled WGS sequence"/>
</dbReference>